<keyword evidence="3" id="KW-1185">Reference proteome</keyword>
<name>A0A8H4W1S7_9HELO</name>
<comment type="caution">
    <text evidence="2">The sequence shown here is derived from an EMBL/GenBank/DDBJ whole genome shotgun (WGS) entry which is preliminary data.</text>
</comment>
<sequence length="417" mass="49239">MPRFKRLRTGDDSAGQQMGPSSWEHIFKNRVIFDNICRHMDPQGILSLRQTTKQLSGLFDSLFKTQWNVNRSLKRFVDNPVGLRSMLARHNALISGSFALQFFERVVWDDSDLDIYVHDDDASINAMGQYLIQAENYKFDSTFDWRSPDYQQHLKEVREVKTYLRETEDSKTKENHPLKIQIIRTDATPLETILTGFYTTVIINFISWDSAWSVFPDLSFIKRKSYQLKNLSEYYGILIGKYGRRGWRTLEDVWPEDTQYTKSLEPGKIRSVGDSKSWKIDLDTTDVSPGCPSSVVNYCFFNIRKAERASIHDDLFRPHYEIDAKGWQSAVLKYKYTFPGYGYEDFWPHISDRLQNLTKIELLKLEDDERPFPETDYPWRYAENVRRHPPAGWAFWDDHLEMWFKAYQEKADIKECD</sequence>
<dbReference type="OrthoDB" id="10025998at2759"/>
<dbReference type="AlphaFoldDB" id="A0A8H4W1S7"/>
<evidence type="ECO:0000256" key="1">
    <source>
        <dbReference type="SAM" id="MobiDB-lite"/>
    </source>
</evidence>
<evidence type="ECO:0000313" key="3">
    <source>
        <dbReference type="Proteomes" id="UP000566819"/>
    </source>
</evidence>
<accession>A0A8H4W1S7</accession>
<dbReference type="EMBL" id="JAAMPI010000492">
    <property type="protein sequence ID" value="KAF4630958.1"/>
    <property type="molecule type" value="Genomic_DNA"/>
</dbReference>
<organism evidence="2 3">
    <name type="scientific">Cudoniella acicularis</name>
    <dbReference type="NCBI Taxonomy" id="354080"/>
    <lineage>
        <taxon>Eukaryota</taxon>
        <taxon>Fungi</taxon>
        <taxon>Dikarya</taxon>
        <taxon>Ascomycota</taxon>
        <taxon>Pezizomycotina</taxon>
        <taxon>Leotiomycetes</taxon>
        <taxon>Helotiales</taxon>
        <taxon>Tricladiaceae</taxon>
        <taxon>Cudoniella</taxon>
    </lineage>
</organism>
<evidence type="ECO:0000313" key="2">
    <source>
        <dbReference type="EMBL" id="KAF4630958.1"/>
    </source>
</evidence>
<gene>
    <name evidence="2" type="ORF">G7Y89_g7175</name>
</gene>
<dbReference type="Proteomes" id="UP000566819">
    <property type="component" value="Unassembled WGS sequence"/>
</dbReference>
<proteinExistence type="predicted"/>
<feature type="region of interest" description="Disordered" evidence="1">
    <location>
        <begin position="1"/>
        <end position="20"/>
    </location>
</feature>
<protein>
    <submittedName>
        <fullName evidence="2">Uncharacterized protein</fullName>
    </submittedName>
</protein>
<reference evidence="2 3" key="1">
    <citation type="submission" date="2020-03" db="EMBL/GenBank/DDBJ databases">
        <title>Draft Genome Sequence of Cudoniella acicularis.</title>
        <authorList>
            <person name="Buettner E."/>
            <person name="Kellner H."/>
        </authorList>
    </citation>
    <scope>NUCLEOTIDE SEQUENCE [LARGE SCALE GENOMIC DNA]</scope>
    <source>
        <strain evidence="2 3">DSM 108380</strain>
    </source>
</reference>